<proteinExistence type="predicted"/>
<evidence type="ECO:0000313" key="2">
    <source>
        <dbReference type="Proteomes" id="UP000058074"/>
    </source>
</evidence>
<name>A0A0N9UA72_SPHMC</name>
<dbReference type="PATRIC" id="fig|33050.5.peg.1745"/>
<dbReference type="Proteomes" id="UP000058074">
    <property type="component" value="Chromosome"/>
</dbReference>
<evidence type="ECO:0000313" key="1">
    <source>
        <dbReference type="EMBL" id="ALH80386.1"/>
    </source>
</evidence>
<sequence length="120" mass="12940">MPTMDSVLGVSIPDNDIRIRIEAMISAVEPCTPIERAARAVGACDDIEIDGSERGEMLFGRRADWYGKQARAAIETLRASGPELAPEALSTFRRLQRGGASEIEIIEACFAAMIDAALSD</sequence>
<dbReference type="AlphaFoldDB" id="A0A0N9UA72"/>
<accession>A0A0N9UA72</accession>
<reference evidence="1 2" key="1">
    <citation type="journal article" date="2015" name="Genome Announc.">
        <title>Complete Genome Sequence of Polypropylene Glycol- and Polyethylene Glycol-Degrading Sphingopyxis macrogoltabida Strain EY-1.</title>
        <authorList>
            <person name="Ohtsubo Y."/>
            <person name="Nagata Y."/>
            <person name="Numata M."/>
            <person name="Tsuchikane K."/>
            <person name="Hosoyama A."/>
            <person name="Yamazoe A."/>
            <person name="Tsuda M."/>
            <person name="Fujita N."/>
            <person name="Kawai F."/>
        </authorList>
    </citation>
    <scope>NUCLEOTIDE SEQUENCE [LARGE SCALE GENOMIC DNA]</scope>
    <source>
        <strain evidence="1 2">EY-1</strain>
    </source>
</reference>
<gene>
    <name evidence="1" type="ORF">AN936_08400</name>
</gene>
<organism evidence="1 2">
    <name type="scientific">Sphingopyxis macrogoltabida</name>
    <name type="common">Sphingomonas macrogoltabidus</name>
    <dbReference type="NCBI Taxonomy" id="33050"/>
    <lineage>
        <taxon>Bacteria</taxon>
        <taxon>Pseudomonadati</taxon>
        <taxon>Pseudomonadota</taxon>
        <taxon>Alphaproteobacteria</taxon>
        <taxon>Sphingomonadales</taxon>
        <taxon>Sphingomonadaceae</taxon>
        <taxon>Sphingopyxis</taxon>
    </lineage>
</organism>
<dbReference type="EMBL" id="CP012700">
    <property type="protein sequence ID" value="ALH80386.1"/>
    <property type="molecule type" value="Genomic_DNA"/>
</dbReference>
<protein>
    <submittedName>
        <fullName evidence="1">Uncharacterized protein</fullName>
    </submittedName>
</protein>
<dbReference type="KEGG" id="smag:AN936_08400"/>
<dbReference type="RefSeq" id="WP_149037629.1">
    <property type="nucleotide sequence ID" value="NZ_CP012700.1"/>
</dbReference>